<reference evidence="9" key="3">
    <citation type="submission" date="2025-09" db="UniProtKB">
        <authorList>
            <consortium name="Ensembl"/>
        </authorList>
    </citation>
    <scope>IDENTIFICATION</scope>
</reference>
<dbReference type="GO" id="GO:0005879">
    <property type="term" value="C:axonemal microtubule"/>
    <property type="evidence" value="ECO:0000318"/>
    <property type="project" value="GO_Central"/>
</dbReference>
<dbReference type="PANTHER" id="PTHR31180">
    <property type="entry name" value="CILIA- AND FLAGELLA-ASSOCIATED PROTEIN 107-RELATED"/>
    <property type="match status" value="1"/>
</dbReference>
<evidence type="ECO:0000256" key="6">
    <source>
        <dbReference type="ARBA" id="ARBA00023273"/>
    </source>
</evidence>
<dbReference type="STRING" id="13616.ENSMODP00000038287"/>
<evidence type="ECO:0000313" key="9">
    <source>
        <dbReference type="Ensembl" id="ENSMODP00000038287.3"/>
    </source>
</evidence>
<keyword evidence="3" id="KW-0282">Flagellum</keyword>
<dbReference type="AlphaFoldDB" id="F6QYC4"/>
<dbReference type="GO" id="GO:0030317">
    <property type="term" value="P:flagellated sperm motility"/>
    <property type="evidence" value="ECO:0007669"/>
    <property type="project" value="Ensembl"/>
</dbReference>
<organism evidence="9 10">
    <name type="scientific">Monodelphis domestica</name>
    <name type="common">Gray short-tailed opossum</name>
    <dbReference type="NCBI Taxonomy" id="13616"/>
    <lineage>
        <taxon>Eukaryota</taxon>
        <taxon>Metazoa</taxon>
        <taxon>Chordata</taxon>
        <taxon>Craniata</taxon>
        <taxon>Vertebrata</taxon>
        <taxon>Euteleostomi</taxon>
        <taxon>Mammalia</taxon>
        <taxon>Metatheria</taxon>
        <taxon>Didelphimorphia</taxon>
        <taxon>Didelphidae</taxon>
        <taxon>Monodelphis</taxon>
    </lineage>
</organism>
<dbReference type="InParanoid" id="F6QYC4"/>
<keyword evidence="10" id="KW-1185">Reference proteome</keyword>
<gene>
    <name evidence="9" type="primary">CFAP107</name>
</gene>
<protein>
    <submittedName>
        <fullName evidence="9">Cilia and flagella associated protein 107</fullName>
    </submittedName>
</protein>
<evidence type="ECO:0000313" key="10">
    <source>
        <dbReference type="Proteomes" id="UP000002280"/>
    </source>
</evidence>
<keyword evidence="2" id="KW-0963">Cytoplasm</keyword>
<evidence type="ECO:0000256" key="5">
    <source>
        <dbReference type="ARBA" id="ARBA00023212"/>
    </source>
</evidence>
<dbReference type="FunCoup" id="F6QYC4">
    <property type="interactions" value="12"/>
</dbReference>
<proteinExistence type="predicted"/>
<keyword evidence="4" id="KW-0969">Cilium</keyword>
<dbReference type="Pfam" id="PF22595">
    <property type="entry name" value="CFAP107"/>
    <property type="match status" value="1"/>
</dbReference>
<dbReference type="Bgee" id="ENSMODG00000025501">
    <property type="expression patterns" value="Expressed in spermatocyte and 3 other cell types or tissues"/>
</dbReference>
<evidence type="ECO:0000256" key="8">
    <source>
        <dbReference type="ARBA" id="ARBA00046435"/>
    </source>
</evidence>
<dbReference type="OMA" id="EKTPQCI"/>
<accession>F6QYC4</accession>
<dbReference type="InterPro" id="IPR054709">
    <property type="entry name" value="CFAP107"/>
</dbReference>
<dbReference type="GeneTree" id="ENSGT00390000014553"/>
<keyword evidence="5" id="KW-0206">Cytoskeleton</keyword>
<dbReference type="HOGENOM" id="CLU_100733_1_0_1"/>
<dbReference type="GO" id="GO:0036126">
    <property type="term" value="C:sperm flagellum"/>
    <property type="evidence" value="ECO:0007669"/>
    <property type="project" value="Ensembl"/>
</dbReference>
<comment type="subcellular location">
    <subcellularLocation>
        <location evidence="1">Cytoplasm</location>
        <location evidence="1">Cytoskeleton</location>
        <location evidence="1">Flagellum axoneme</location>
    </subcellularLocation>
</comment>
<evidence type="ECO:0000256" key="3">
    <source>
        <dbReference type="ARBA" id="ARBA00022846"/>
    </source>
</evidence>
<evidence type="ECO:0000256" key="2">
    <source>
        <dbReference type="ARBA" id="ARBA00022490"/>
    </source>
</evidence>
<dbReference type="PANTHER" id="PTHR31180:SF2">
    <property type="entry name" value="CILIA- AND FLAGELLA-ASSOCIATED PROTEIN 107"/>
    <property type="match status" value="1"/>
</dbReference>
<name>F6QYC4_MONDO</name>
<evidence type="ECO:0000256" key="4">
    <source>
        <dbReference type="ARBA" id="ARBA00023069"/>
    </source>
</evidence>
<dbReference type="Proteomes" id="UP000002280">
    <property type="component" value="Chromosome 4"/>
</dbReference>
<dbReference type="eggNOG" id="ENOG502RZRC">
    <property type="taxonomic scope" value="Eukaryota"/>
</dbReference>
<dbReference type="InterPro" id="IPR037662">
    <property type="entry name" value="CFAP68/107"/>
</dbReference>
<dbReference type="GO" id="GO:0160111">
    <property type="term" value="C:axonemal A tubule inner sheath"/>
    <property type="evidence" value="ECO:0007669"/>
    <property type="project" value="Ensembl"/>
</dbReference>
<comment type="subunit">
    <text evidence="8">Microtubule inner protein component of sperm flagellar doublet microtubules.</text>
</comment>
<evidence type="ECO:0000256" key="1">
    <source>
        <dbReference type="ARBA" id="ARBA00004611"/>
    </source>
</evidence>
<evidence type="ECO:0000256" key="7">
    <source>
        <dbReference type="ARBA" id="ARBA00035003"/>
    </source>
</evidence>
<sequence length="181" mass="21617">MFPGCPQPWSNPSWRIEPKYSTRVLIGNWAEERRKVRKPSFLSTFQKDFVPFPGHKADTITRSYYMRRTEGLPYKHLMTHHEERKHRNLISSYDDHFSRHGYNPALPPLRSWNGQKLVWLPEKSDFPLLAPPTNYGLFESLMKKWHEPKTEWMNSVYTTSYVRHPVSTRSQHERLSHFPHG</sequence>
<comment type="function">
    <text evidence="7">Microtubule inner protein (MIP) part of the dynein-decorated doublet microtubules (DMTs) in cilia axoneme, which is required for motile cilia beating.</text>
</comment>
<keyword evidence="6" id="KW-0966">Cell projection</keyword>
<dbReference type="Ensembl" id="ENSMODT00000039887.3">
    <property type="protein sequence ID" value="ENSMODP00000038287.3"/>
    <property type="gene ID" value="ENSMODG00000025501.3"/>
</dbReference>
<reference evidence="9" key="2">
    <citation type="submission" date="2025-08" db="UniProtKB">
        <authorList>
            <consortium name="Ensembl"/>
        </authorList>
    </citation>
    <scope>IDENTIFICATION</scope>
</reference>
<reference evidence="9 10" key="1">
    <citation type="journal article" date="2007" name="Nature">
        <title>Genome of the marsupial Monodelphis domestica reveals innovation in non-coding sequences.</title>
        <authorList>
            <person name="Mikkelsen T.S."/>
            <person name="Wakefield M.J."/>
            <person name="Aken B."/>
            <person name="Amemiya C.T."/>
            <person name="Chang J.L."/>
            <person name="Duke S."/>
            <person name="Garber M."/>
            <person name="Gentles A.J."/>
            <person name="Goodstadt L."/>
            <person name="Heger A."/>
            <person name="Jurka J."/>
            <person name="Kamal M."/>
            <person name="Mauceli E."/>
            <person name="Searle S.M."/>
            <person name="Sharpe T."/>
            <person name="Baker M.L."/>
            <person name="Batzer M.A."/>
            <person name="Benos P.V."/>
            <person name="Belov K."/>
            <person name="Clamp M."/>
            <person name="Cook A."/>
            <person name="Cuff J."/>
            <person name="Das R."/>
            <person name="Davidow L."/>
            <person name="Deakin J.E."/>
            <person name="Fazzari M.J."/>
            <person name="Glass J.L."/>
            <person name="Grabherr M."/>
            <person name="Greally J.M."/>
            <person name="Gu W."/>
            <person name="Hore T.A."/>
            <person name="Huttley G.A."/>
            <person name="Kleber M."/>
            <person name="Jirtle R.L."/>
            <person name="Koina E."/>
            <person name="Lee J.T."/>
            <person name="Mahony S."/>
            <person name="Marra M.A."/>
            <person name="Miller R.D."/>
            <person name="Nicholls R.D."/>
            <person name="Oda M."/>
            <person name="Papenfuss A.T."/>
            <person name="Parra Z.E."/>
            <person name="Pollock D.D."/>
            <person name="Ray D.A."/>
            <person name="Schein J.E."/>
            <person name="Speed T.P."/>
            <person name="Thompson K."/>
            <person name="VandeBerg J.L."/>
            <person name="Wade C.M."/>
            <person name="Walker J.A."/>
            <person name="Waters P.D."/>
            <person name="Webber C."/>
            <person name="Weidman J.R."/>
            <person name="Xie X."/>
            <person name="Zody M.C."/>
            <person name="Baldwin J."/>
            <person name="Abdouelleil A."/>
            <person name="Abdulkadir J."/>
            <person name="Abebe A."/>
            <person name="Abera B."/>
            <person name="Abreu J."/>
            <person name="Acer S.C."/>
            <person name="Aftuck L."/>
            <person name="Alexander A."/>
            <person name="An P."/>
            <person name="Anderson E."/>
            <person name="Anderson S."/>
            <person name="Arachi H."/>
            <person name="Azer M."/>
            <person name="Bachantsang P."/>
            <person name="Barry A."/>
            <person name="Bayul T."/>
            <person name="Berlin A."/>
            <person name="Bessette D."/>
            <person name="Bloom T."/>
            <person name="Bloom T."/>
            <person name="Boguslavskiy L."/>
            <person name="Bonnet C."/>
            <person name="Boukhgalter B."/>
            <person name="Bourzgui I."/>
            <person name="Brown A."/>
            <person name="Cahill P."/>
            <person name="Channer S."/>
            <person name="Cheshatsang Y."/>
            <person name="Chuda L."/>
            <person name="Citroen M."/>
            <person name="Collymore A."/>
            <person name="Cooke P."/>
            <person name="Costello M."/>
            <person name="D'Aco K."/>
            <person name="Daza R."/>
            <person name="De Haan G."/>
            <person name="DeGray S."/>
            <person name="DeMaso C."/>
            <person name="Dhargay N."/>
            <person name="Dooley K."/>
            <person name="Dooley E."/>
            <person name="Doricent M."/>
            <person name="Dorje P."/>
            <person name="Dorjee K."/>
            <person name="Dupes A."/>
            <person name="Elong R."/>
            <person name="Falk J."/>
            <person name="Farina A."/>
            <person name="Faro S."/>
            <person name="Ferguson D."/>
            <person name="Fisher S."/>
            <person name="Foley C.D."/>
            <person name="Franke A."/>
            <person name="Friedrich D."/>
            <person name="Gadbois L."/>
            <person name="Gearin G."/>
            <person name="Gearin C.R."/>
            <person name="Giannoukos G."/>
            <person name="Goode T."/>
            <person name="Graham J."/>
            <person name="Grandbois E."/>
            <person name="Grewal S."/>
            <person name="Gyaltsen K."/>
            <person name="Hafez N."/>
            <person name="Hagos B."/>
            <person name="Hall J."/>
            <person name="Henson C."/>
            <person name="Hollinger A."/>
            <person name="Honan T."/>
            <person name="Huard M.D."/>
            <person name="Hughes L."/>
            <person name="Hurhula B."/>
            <person name="Husby M.E."/>
            <person name="Kamat A."/>
            <person name="Kanga B."/>
            <person name="Kashin S."/>
            <person name="Khazanovich D."/>
            <person name="Kisner P."/>
            <person name="Lance K."/>
            <person name="Lara M."/>
            <person name="Lee W."/>
            <person name="Lennon N."/>
            <person name="Letendre F."/>
            <person name="LeVine R."/>
            <person name="Lipovsky A."/>
            <person name="Liu X."/>
            <person name="Liu J."/>
            <person name="Liu S."/>
            <person name="Lokyitsang T."/>
            <person name="Lokyitsang Y."/>
            <person name="Lubonja R."/>
            <person name="Lui A."/>
            <person name="MacDonald P."/>
            <person name="Magnisalis V."/>
            <person name="Maru K."/>
            <person name="Matthews C."/>
            <person name="McCusker W."/>
            <person name="McDonough S."/>
            <person name="Mehta T."/>
            <person name="Meldrim J."/>
            <person name="Meneus L."/>
            <person name="Mihai O."/>
            <person name="Mihalev A."/>
            <person name="Mihova T."/>
            <person name="Mittelman R."/>
            <person name="Mlenga V."/>
            <person name="Montmayeur A."/>
            <person name="Mulrain L."/>
            <person name="Navidi A."/>
            <person name="Naylor J."/>
            <person name="Negash T."/>
            <person name="Nguyen T."/>
            <person name="Nguyen N."/>
            <person name="Nicol R."/>
            <person name="Norbu C."/>
            <person name="Norbu N."/>
            <person name="Novod N."/>
            <person name="O'Neill B."/>
            <person name="Osman S."/>
            <person name="Markiewicz E."/>
            <person name="Oyono O.L."/>
            <person name="Patti C."/>
            <person name="Phunkhang P."/>
            <person name="Pierre F."/>
            <person name="Priest M."/>
            <person name="Raghuraman S."/>
            <person name="Rege F."/>
            <person name="Reyes R."/>
            <person name="Rise C."/>
            <person name="Rogov P."/>
            <person name="Ross K."/>
            <person name="Ryan E."/>
            <person name="Settipalli S."/>
            <person name="Shea T."/>
            <person name="Sherpa N."/>
            <person name="Shi L."/>
            <person name="Shih D."/>
            <person name="Sparrow T."/>
            <person name="Spaulding J."/>
            <person name="Stalker J."/>
            <person name="Stange-Thomann N."/>
            <person name="Stavropoulos S."/>
            <person name="Stone C."/>
            <person name="Strader C."/>
            <person name="Tesfaye S."/>
            <person name="Thomson T."/>
            <person name="Thoulutsang Y."/>
            <person name="Thoulutsang D."/>
            <person name="Topham K."/>
            <person name="Topping I."/>
            <person name="Tsamla T."/>
            <person name="Vassiliev H."/>
            <person name="Vo A."/>
            <person name="Wangchuk T."/>
            <person name="Wangdi T."/>
            <person name="Weiand M."/>
            <person name="Wilkinson J."/>
            <person name="Wilson A."/>
            <person name="Yadav S."/>
            <person name="Young G."/>
            <person name="Yu Q."/>
            <person name="Zembek L."/>
            <person name="Zhong D."/>
            <person name="Zimmer A."/>
            <person name="Zwirko Z."/>
            <person name="Jaffe D.B."/>
            <person name="Alvarez P."/>
            <person name="Brockman W."/>
            <person name="Butler J."/>
            <person name="Chin C."/>
            <person name="Gnerre S."/>
            <person name="MacCallum I."/>
            <person name="Graves J.A."/>
            <person name="Ponting C.P."/>
            <person name="Breen M."/>
            <person name="Samollow P.B."/>
            <person name="Lander E.S."/>
            <person name="Lindblad-Toh K."/>
        </authorList>
    </citation>
    <scope>NUCLEOTIDE SEQUENCE [LARGE SCALE GENOMIC DNA]</scope>
</reference>